<protein>
    <submittedName>
        <fullName evidence="1">Uncharacterized protein</fullName>
    </submittedName>
</protein>
<reference evidence="1" key="1">
    <citation type="journal article" date="2020" name="Microb. Genom.">
        <title>Genetic diversity of clinical and environmental Mucorales isolates obtained from an investigation of mucormycosis cases among solid organ transplant recipients.</title>
        <authorList>
            <person name="Nguyen M.H."/>
            <person name="Kaul D."/>
            <person name="Muto C."/>
            <person name="Cheng S.J."/>
            <person name="Richter R.A."/>
            <person name="Bruno V.M."/>
            <person name="Liu G."/>
            <person name="Beyhan S."/>
            <person name="Sundermann A.J."/>
            <person name="Mounaud S."/>
            <person name="Pasculle A.W."/>
            <person name="Nierman W.C."/>
            <person name="Driscoll E."/>
            <person name="Cumbie R."/>
            <person name="Clancy C.J."/>
            <person name="Dupont C.L."/>
        </authorList>
    </citation>
    <scope>NUCLEOTIDE SEQUENCE</scope>
    <source>
        <strain evidence="1">GL11</strain>
    </source>
</reference>
<organism evidence="1 2">
    <name type="scientific">Rhizopus oryzae</name>
    <name type="common">Mucormycosis agent</name>
    <name type="synonym">Rhizopus arrhizus var. delemar</name>
    <dbReference type="NCBI Taxonomy" id="64495"/>
    <lineage>
        <taxon>Eukaryota</taxon>
        <taxon>Fungi</taxon>
        <taxon>Fungi incertae sedis</taxon>
        <taxon>Mucoromycota</taxon>
        <taxon>Mucoromycotina</taxon>
        <taxon>Mucoromycetes</taxon>
        <taxon>Mucorales</taxon>
        <taxon>Mucorineae</taxon>
        <taxon>Rhizopodaceae</taxon>
        <taxon>Rhizopus</taxon>
    </lineage>
</organism>
<dbReference type="AlphaFoldDB" id="A0A9P6X4E4"/>
<keyword evidence="2" id="KW-1185">Reference proteome</keyword>
<sequence>MHTPTTHSSQNDLQTPLDKIQRLIQELQQGCLQEYKENIADALDTEDVTIALQFLFLEEFLQHRKLKLYKIKVPLNHNETIFNNYLVEPNLKAVCNAIDDSKFNWAKVGFFDGEEELVSMTKQLKRKGSFVNHRFIYKADGVVRLQEAHDIEICVVEVSGEYLNQETRKIYFDHHKANYGCLAMLKTIADQYKYASVDVFEQLKIYFVHAADNKIKLWSLSYQDEVFHFWREGVLNIEPKFEDKEMYQQDAINYYWTFKCKLEETLDTIKKLQISHKDNRKKSRYNSGETPKLLSEIINPSIIKLTENEHKKGMADLGPFDSPEHN</sequence>
<dbReference type="OrthoDB" id="2277358at2759"/>
<dbReference type="EMBL" id="JAANQT010001469">
    <property type="protein sequence ID" value="KAG1305035.1"/>
    <property type="molecule type" value="Genomic_DNA"/>
</dbReference>
<evidence type="ECO:0000313" key="1">
    <source>
        <dbReference type="EMBL" id="KAG1305035.1"/>
    </source>
</evidence>
<proteinExistence type="predicted"/>
<evidence type="ECO:0000313" key="2">
    <source>
        <dbReference type="Proteomes" id="UP000716291"/>
    </source>
</evidence>
<gene>
    <name evidence="1" type="ORF">G6F64_008706</name>
</gene>
<comment type="caution">
    <text evidence="1">The sequence shown here is derived from an EMBL/GenBank/DDBJ whole genome shotgun (WGS) entry which is preliminary data.</text>
</comment>
<dbReference type="Proteomes" id="UP000716291">
    <property type="component" value="Unassembled WGS sequence"/>
</dbReference>
<accession>A0A9P6X4E4</accession>
<name>A0A9P6X4E4_RHIOR</name>